<reference evidence="2" key="1">
    <citation type="submission" date="2021-01" db="EMBL/GenBank/DDBJ databases">
        <authorList>
            <person name="Corre E."/>
            <person name="Pelletier E."/>
            <person name="Niang G."/>
            <person name="Scheremetjew M."/>
            <person name="Finn R."/>
            <person name="Kale V."/>
            <person name="Holt S."/>
            <person name="Cochrane G."/>
            <person name="Meng A."/>
            <person name="Brown T."/>
            <person name="Cohen L."/>
        </authorList>
    </citation>
    <scope>NUCLEOTIDE SEQUENCE</scope>
    <source>
        <strain evidence="2">Pop2</strain>
    </source>
</reference>
<evidence type="ECO:0000313" key="2">
    <source>
        <dbReference type="EMBL" id="CAD9349815.1"/>
    </source>
</evidence>
<protein>
    <submittedName>
        <fullName evidence="2">Uncharacterized protein</fullName>
    </submittedName>
</protein>
<feature type="region of interest" description="Disordered" evidence="1">
    <location>
        <begin position="1"/>
        <end position="27"/>
    </location>
</feature>
<feature type="region of interest" description="Disordered" evidence="1">
    <location>
        <begin position="70"/>
        <end position="96"/>
    </location>
</feature>
<sequence>MEQETTTASNKKPPSSLPQPLDTTNQQPYKYILYDELESTYWNNKNNDNNNTTLPEDTLCWVLTSKGQRKSQRNKQKNLNDDDDDNVEQDDKEEECHRTELFNRARVVYGEEEEEYKKEHRVLVRYPKGSTYHVRRCNLIPVLEPSITQDKIVLVVPETPQYRRLSAVHTCINESFLEIGCDFGPCVNRVRTVLEDVGFVAKLGEDLSLPEEEEEEGDDDVAASVVERRNEDDT</sequence>
<evidence type="ECO:0000256" key="1">
    <source>
        <dbReference type="SAM" id="MobiDB-lite"/>
    </source>
</evidence>
<name>A0A7S1ZVM8_9STRA</name>
<feature type="compositionally biased region" description="Acidic residues" evidence="1">
    <location>
        <begin position="208"/>
        <end position="221"/>
    </location>
</feature>
<organism evidence="2">
    <name type="scientific">Ditylum brightwellii</name>
    <dbReference type="NCBI Taxonomy" id="49249"/>
    <lineage>
        <taxon>Eukaryota</taxon>
        <taxon>Sar</taxon>
        <taxon>Stramenopiles</taxon>
        <taxon>Ochrophyta</taxon>
        <taxon>Bacillariophyta</taxon>
        <taxon>Mediophyceae</taxon>
        <taxon>Lithodesmiophycidae</taxon>
        <taxon>Lithodesmiales</taxon>
        <taxon>Lithodesmiaceae</taxon>
        <taxon>Ditylum</taxon>
    </lineage>
</organism>
<proteinExistence type="predicted"/>
<feature type="compositionally biased region" description="Acidic residues" evidence="1">
    <location>
        <begin position="81"/>
        <end position="93"/>
    </location>
</feature>
<accession>A0A7S1ZVM8</accession>
<gene>
    <name evidence="2" type="ORF">DBRI1063_LOCUS21140</name>
</gene>
<dbReference type="AlphaFoldDB" id="A0A7S1ZVM8"/>
<feature type="region of interest" description="Disordered" evidence="1">
    <location>
        <begin position="208"/>
        <end position="234"/>
    </location>
</feature>
<dbReference type="EMBL" id="HBGN01032709">
    <property type="protein sequence ID" value="CAD9349815.1"/>
    <property type="molecule type" value="Transcribed_RNA"/>
</dbReference>
<feature type="compositionally biased region" description="Polar residues" evidence="1">
    <location>
        <begin position="1"/>
        <end position="13"/>
    </location>
</feature>